<evidence type="ECO:0000313" key="3">
    <source>
        <dbReference type="Proteomes" id="UP001596989"/>
    </source>
</evidence>
<keyword evidence="3" id="KW-1185">Reference proteome</keyword>
<keyword evidence="1" id="KW-0472">Membrane</keyword>
<sequence>MHAWIEQLTEFAAVAGQFLFATIGLYTLLRLIPVRQARWKRIAFLQWRAHPPPIAWLERLRLDRSSSSFQEREVLLAGCGFTADAGWYMLGRRIGMLACLGLAAIGLLWQGLSLSLQAQLMIGLPLLASVLLAADIPWLRSIRKLRALQMTKEIYAVSNQLLYFSDSSLHLHTKLVRCLPFTKLMKEDMERLLAEWYHDPAEALQRFKHRLGTDDGMSFVETLDALRQHESSQYYQLLRVRIGDYKDKLELAKESRKESTSYVLFVIAGVPILYTFQVFIYPWIMESQKLFQSLE</sequence>
<evidence type="ECO:0000313" key="2">
    <source>
        <dbReference type="EMBL" id="MFD0962000.1"/>
    </source>
</evidence>
<accession>A0ABW3HXR1</accession>
<evidence type="ECO:0008006" key="4">
    <source>
        <dbReference type="Google" id="ProtNLM"/>
    </source>
</evidence>
<proteinExistence type="predicted"/>
<dbReference type="EMBL" id="JBHTJZ010000070">
    <property type="protein sequence ID" value="MFD0962000.1"/>
    <property type="molecule type" value="Genomic_DNA"/>
</dbReference>
<comment type="caution">
    <text evidence="2">The sequence shown here is derived from an EMBL/GenBank/DDBJ whole genome shotgun (WGS) entry which is preliminary data.</text>
</comment>
<feature type="transmembrane region" description="Helical" evidence="1">
    <location>
        <begin position="94"/>
        <end position="112"/>
    </location>
</feature>
<feature type="transmembrane region" description="Helical" evidence="1">
    <location>
        <begin position="118"/>
        <end position="139"/>
    </location>
</feature>
<reference evidence="3" key="1">
    <citation type="journal article" date="2019" name="Int. J. Syst. Evol. Microbiol.">
        <title>The Global Catalogue of Microorganisms (GCM) 10K type strain sequencing project: providing services to taxonomists for standard genome sequencing and annotation.</title>
        <authorList>
            <consortium name="The Broad Institute Genomics Platform"/>
            <consortium name="The Broad Institute Genome Sequencing Center for Infectious Disease"/>
            <person name="Wu L."/>
            <person name="Ma J."/>
        </authorList>
    </citation>
    <scope>NUCLEOTIDE SEQUENCE [LARGE SCALE GENOMIC DNA]</scope>
    <source>
        <strain evidence="3">CCUG 59129</strain>
    </source>
</reference>
<dbReference type="RefSeq" id="WP_377568088.1">
    <property type="nucleotide sequence ID" value="NZ_JBHTJZ010000070.1"/>
</dbReference>
<protein>
    <recommendedName>
        <fullName evidence="4">Type II secretion system protein GspF domain-containing protein</fullName>
    </recommendedName>
</protein>
<organism evidence="2 3">
    <name type="scientific">Paenibacillus chungangensis</name>
    <dbReference type="NCBI Taxonomy" id="696535"/>
    <lineage>
        <taxon>Bacteria</taxon>
        <taxon>Bacillati</taxon>
        <taxon>Bacillota</taxon>
        <taxon>Bacilli</taxon>
        <taxon>Bacillales</taxon>
        <taxon>Paenibacillaceae</taxon>
        <taxon>Paenibacillus</taxon>
    </lineage>
</organism>
<dbReference type="Proteomes" id="UP001596989">
    <property type="component" value="Unassembled WGS sequence"/>
</dbReference>
<feature type="transmembrane region" description="Helical" evidence="1">
    <location>
        <begin position="262"/>
        <end position="284"/>
    </location>
</feature>
<evidence type="ECO:0000256" key="1">
    <source>
        <dbReference type="SAM" id="Phobius"/>
    </source>
</evidence>
<name>A0ABW3HXR1_9BACL</name>
<gene>
    <name evidence="2" type="ORF">ACFQ2I_21915</name>
</gene>
<keyword evidence="1" id="KW-0812">Transmembrane</keyword>
<keyword evidence="1" id="KW-1133">Transmembrane helix</keyword>
<feature type="transmembrane region" description="Helical" evidence="1">
    <location>
        <begin position="12"/>
        <end position="32"/>
    </location>
</feature>